<dbReference type="PANTHER" id="PTHR45902">
    <property type="entry name" value="LATROPHILIN RECEPTOR-LIKE PROTEIN A"/>
    <property type="match status" value="1"/>
</dbReference>
<feature type="transmembrane region" description="Helical" evidence="5">
    <location>
        <begin position="645"/>
        <end position="665"/>
    </location>
</feature>
<evidence type="ECO:0000256" key="3">
    <source>
        <dbReference type="ARBA" id="ARBA00022989"/>
    </source>
</evidence>
<keyword evidence="2 5" id="KW-0812">Transmembrane</keyword>
<feature type="transmembrane region" description="Helical" evidence="5">
    <location>
        <begin position="770"/>
        <end position="795"/>
    </location>
</feature>
<feature type="transmembrane region" description="Helical" evidence="5">
    <location>
        <begin position="816"/>
        <end position="835"/>
    </location>
</feature>
<feature type="domain" description="G-protein coupled receptors family 2 profile 2" evidence="6">
    <location>
        <begin position="614"/>
        <end position="836"/>
    </location>
</feature>
<dbReference type="Proteomes" id="UP000230750">
    <property type="component" value="Unassembled WGS sequence"/>
</dbReference>
<dbReference type="Pfam" id="PF00002">
    <property type="entry name" value="7tm_2"/>
    <property type="match status" value="1"/>
</dbReference>
<dbReference type="InterPro" id="IPR053231">
    <property type="entry name" value="GPCR_LN-TM7"/>
</dbReference>
<dbReference type="Gene3D" id="1.20.1070.10">
    <property type="entry name" value="Rhodopsin 7-helix transmembrane proteins"/>
    <property type="match status" value="1"/>
</dbReference>
<comment type="caution">
    <text evidence="7">The sequence shown here is derived from an EMBL/GenBank/DDBJ whole genome shotgun (WGS) entry which is preliminary data.</text>
</comment>
<evidence type="ECO:0000313" key="7">
    <source>
        <dbReference type="EMBL" id="PIK59071.1"/>
    </source>
</evidence>
<comment type="subcellular location">
    <subcellularLocation>
        <location evidence="1">Membrane</location>
        <topology evidence="1">Multi-pass membrane protein</topology>
    </subcellularLocation>
</comment>
<dbReference type="InterPro" id="IPR017981">
    <property type="entry name" value="GPCR_2-like_7TM"/>
</dbReference>
<keyword evidence="4 5" id="KW-0472">Membrane</keyword>
<feature type="transmembrane region" description="Helical" evidence="5">
    <location>
        <begin position="722"/>
        <end position="744"/>
    </location>
</feature>
<organism evidence="7 8">
    <name type="scientific">Stichopus japonicus</name>
    <name type="common">Sea cucumber</name>
    <dbReference type="NCBI Taxonomy" id="307972"/>
    <lineage>
        <taxon>Eukaryota</taxon>
        <taxon>Metazoa</taxon>
        <taxon>Echinodermata</taxon>
        <taxon>Eleutherozoa</taxon>
        <taxon>Echinozoa</taxon>
        <taxon>Holothuroidea</taxon>
        <taxon>Aspidochirotacea</taxon>
        <taxon>Aspidochirotida</taxon>
        <taxon>Stichopodidae</taxon>
        <taxon>Apostichopus</taxon>
    </lineage>
</organism>
<dbReference type="GO" id="GO:0016020">
    <property type="term" value="C:membrane"/>
    <property type="evidence" value="ECO:0007669"/>
    <property type="project" value="UniProtKB-SubCell"/>
</dbReference>
<reference evidence="7 8" key="1">
    <citation type="journal article" date="2017" name="PLoS Biol.">
        <title>The sea cucumber genome provides insights into morphological evolution and visceral regeneration.</title>
        <authorList>
            <person name="Zhang X."/>
            <person name="Sun L."/>
            <person name="Yuan J."/>
            <person name="Sun Y."/>
            <person name="Gao Y."/>
            <person name="Zhang L."/>
            <person name="Li S."/>
            <person name="Dai H."/>
            <person name="Hamel J.F."/>
            <person name="Liu C."/>
            <person name="Yu Y."/>
            <person name="Liu S."/>
            <person name="Lin W."/>
            <person name="Guo K."/>
            <person name="Jin S."/>
            <person name="Xu P."/>
            <person name="Storey K.B."/>
            <person name="Huan P."/>
            <person name="Zhang T."/>
            <person name="Zhou Y."/>
            <person name="Zhang J."/>
            <person name="Lin C."/>
            <person name="Li X."/>
            <person name="Xing L."/>
            <person name="Huo D."/>
            <person name="Sun M."/>
            <person name="Wang L."/>
            <person name="Mercier A."/>
            <person name="Li F."/>
            <person name="Yang H."/>
            <person name="Xiang J."/>
        </authorList>
    </citation>
    <scope>NUCLEOTIDE SEQUENCE [LARGE SCALE GENOMIC DNA]</scope>
    <source>
        <strain evidence="7">Shaxun</strain>
        <tissue evidence="7">Muscle</tissue>
    </source>
</reference>
<dbReference type="EMBL" id="MRZV01000094">
    <property type="protein sequence ID" value="PIK59071.1"/>
    <property type="molecule type" value="Genomic_DNA"/>
</dbReference>
<feature type="transmembrane region" description="Helical" evidence="5">
    <location>
        <begin position="685"/>
        <end position="702"/>
    </location>
</feature>
<evidence type="ECO:0000259" key="6">
    <source>
        <dbReference type="PROSITE" id="PS50261"/>
    </source>
</evidence>
<evidence type="ECO:0000313" key="8">
    <source>
        <dbReference type="Proteomes" id="UP000230750"/>
    </source>
</evidence>
<dbReference type="InterPro" id="IPR000832">
    <property type="entry name" value="GPCR_2_secretin-like"/>
</dbReference>
<dbReference type="GO" id="GO:0007166">
    <property type="term" value="P:cell surface receptor signaling pathway"/>
    <property type="evidence" value="ECO:0007669"/>
    <property type="project" value="InterPro"/>
</dbReference>
<dbReference type="PROSITE" id="PS50261">
    <property type="entry name" value="G_PROTEIN_RECEP_F2_4"/>
    <property type="match status" value="1"/>
</dbReference>
<dbReference type="AlphaFoldDB" id="A0A2G8LFQ3"/>
<evidence type="ECO:0000256" key="5">
    <source>
        <dbReference type="SAM" id="Phobius"/>
    </source>
</evidence>
<dbReference type="PANTHER" id="PTHR45902:SF1">
    <property type="entry name" value="LATROPHILIN RECEPTOR-LIKE PROTEIN A"/>
    <property type="match status" value="1"/>
</dbReference>
<gene>
    <name evidence="7" type="ORF">BSL78_04028</name>
</gene>
<dbReference type="CDD" id="cd15039">
    <property type="entry name" value="7tmB3_Methuselah-like"/>
    <property type="match status" value="1"/>
</dbReference>
<feature type="transmembrane region" description="Helical" evidence="5">
    <location>
        <begin position="612"/>
        <end position="638"/>
    </location>
</feature>
<dbReference type="GO" id="GO:0004930">
    <property type="term" value="F:G protein-coupled receptor activity"/>
    <property type="evidence" value="ECO:0007669"/>
    <property type="project" value="InterPro"/>
</dbReference>
<protein>
    <recommendedName>
        <fullName evidence="6">G-protein coupled receptors family 2 profile 2 domain-containing protein</fullName>
    </recommendedName>
</protein>
<keyword evidence="8" id="KW-1185">Reference proteome</keyword>
<accession>A0A2G8LFQ3</accession>
<proteinExistence type="predicted"/>
<keyword evidence="3 5" id="KW-1133">Transmembrane helix</keyword>
<evidence type="ECO:0000256" key="1">
    <source>
        <dbReference type="ARBA" id="ARBA00004141"/>
    </source>
</evidence>
<dbReference type="OrthoDB" id="6134459at2759"/>
<name>A0A2G8LFQ3_STIJA</name>
<evidence type="ECO:0000256" key="2">
    <source>
        <dbReference type="ARBA" id="ARBA00022692"/>
    </source>
</evidence>
<evidence type="ECO:0000256" key="4">
    <source>
        <dbReference type="ARBA" id="ARBA00023136"/>
    </source>
</evidence>
<sequence length="836" mass="95334">MAPLSRIATRGPRLACYRLITLASVVILTISLIDQSLTMEFPPELGSNVTEDVNINICQRLRCPSPHESNICKCDDACIEYEDCCWHGNGGDFFLKSSTTDSIKQEGLKCIATTFQNFLFHLDGEKLLLGFYMISECLPGVQNDQLIQKCHDSRDVLSMRLDSWNQYVDHLPVFASGTQKTYKNVHCARCNAVTYSQMRFWQLLVDGNCDVTQSPDECDNIEFQAVYFEDTSNLRSCVQVEIDSCPGSANTDKPRKELCESYLAPVEVNGTVYKNPHCLLCNNQSYFERDEYEYCLEVDNRPLFGEAGDKLPQTIPFDFSFTREDHNETVVTFCAIGLTYNETSNVCELSENVTMITPERCLDSRNSSEMLFLTIQAVHMNAAQFLGKVMKNFSDVFYPRARTAEVVQLDVYPCIQDRETENSTVSLSCAIMEIEMTLIENNFAVTSKMFTDYFHAHNIRILELKVTTECTVSLHVIMTASSSYTFLNAFNTSDVTLYMFEKKDYAIIHSQNRVYSDVRAVVIFQYFSSDNFESFNEESWFNISLHQISREDLLCPFSVFLSEDYSVSTNGSLHSQFLEDEIPVSDYLILSNGQLKVCSRWIIETKPPGYNLFLLVIFIIFTSLSLIGLFLTFVNYCIFKSLRNLPGMITMNFVVALFFAQLILVPSYVSPANIVLCTLISTVGHFLWLAAFLWMTIIAYDVTRTFGTSSLTRHDTNVKKQLLTYMLIGWLLPAVFVSSCLILQKLTNLEGKFSYGEEGNCWLRPGLANFLLFGIPAAFCLCCNFIMYLVTVHGIRKAKQHTKMAKNMSTSNIMKEQLLLFIKVSYILYIFIHFMH</sequence>